<feature type="chain" id="PRO_5015987302" description="Gram-positive cocci surface proteins LPxTG domain-containing protein" evidence="8">
    <location>
        <begin position="47"/>
        <end position="918"/>
    </location>
</feature>
<keyword evidence="11" id="KW-1185">Reference proteome</keyword>
<dbReference type="Gene3D" id="3.10.20.320">
    <property type="entry name" value="Putative peptidoglycan bound protein (lpxtg motif)"/>
    <property type="match status" value="4"/>
</dbReference>
<proteinExistence type="predicted"/>
<evidence type="ECO:0000256" key="1">
    <source>
        <dbReference type="ARBA" id="ARBA00022512"/>
    </source>
</evidence>
<dbReference type="Pfam" id="PF16403">
    <property type="entry name" value="Bact_surface_Ig-like"/>
    <property type="match status" value="1"/>
</dbReference>
<feature type="compositionally biased region" description="Polar residues" evidence="6">
    <location>
        <begin position="832"/>
        <end position="864"/>
    </location>
</feature>
<dbReference type="InterPro" id="IPR032179">
    <property type="entry name" value="Cry22Aa_Ig-like"/>
</dbReference>
<accession>A0A2V1MZY8</accession>
<evidence type="ECO:0000256" key="3">
    <source>
        <dbReference type="ARBA" id="ARBA00022729"/>
    </source>
</evidence>
<dbReference type="Pfam" id="PF06458">
    <property type="entry name" value="MucBP"/>
    <property type="match status" value="4"/>
</dbReference>
<evidence type="ECO:0000259" key="9">
    <source>
        <dbReference type="PROSITE" id="PS50847"/>
    </source>
</evidence>
<feature type="domain" description="Gram-positive cocci surface proteins LPxTG" evidence="9">
    <location>
        <begin position="881"/>
        <end position="918"/>
    </location>
</feature>
<evidence type="ECO:0000256" key="2">
    <source>
        <dbReference type="ARBA" id="ARBA00022525"/>
    </source>
</evidence>
<evidence type="ECO:0000256" key="8">
    <source>
        <dbReference type="SAM" id="SignalP"/>
    </source>
</evidence>
<feature type="region of interest" description="Disordered" evidence="6">
    <location>
        <begin position="88"/>
        <end position="177"/>
    </location>
</feature>
<feature type="compositionally biased region" description="Low complexity" evidence="6">
    <location>
        <begin position="792"/>
        <end position="817"/>
    </location>
</feature>
<dbReference type="PROSITE" id="PS50847">
    <property type="entry name" value="GRAM_POS_ANCHORING"/>
    <property type="match status" value="1"/>
</dbReference>
<evidence type="ECO:0000256" key="6">
    <source>
        <dbReference type="SAM" id="MobiDB-lite"/>
    </source>
</evidence>
<feature type="region of interest" description="Disordered" evidence="6">
    <location>
        <begin position="208"/>
        <end position="235"/>
    </location>
</feature>
<dbReference type="Proteomes" id="UP000245080">
    <property type="component" value="Unassembled WGS sequence"/>
</dbReference>
<dbReference type="EMBL" id="QCXQ01000002">
    <property type="protein sequence ID" value="PWG00333.1"/>
    <property type="molecule type" value="Genomic_DNA"/>
</dbReference>
<sequence>MGSQNHNGVKKTVRYKMYKSKKNWMVAGIALFSFGLATFQAPTAHADTTNVKTVAVSSSAPTSSAASSTPASSSVAASDAKAATASSAASSASVTKTSESTVKTTSSAASSSASSESSAAAKQTVASSAAKSSSSAATPTSSAASKSTSKTTQSSAAKTSTVTASSSSAASKSAAADEVYDGQGYWDGYNNSGNMASHYSDSDFDQYNSDYNRGVKDSSVGPANLGGNPHVDGKGVIDDGTFNNYQIIDNTGNGKPSLSLSNSNTSKQQNQETLNTIKDNAGKSVYVTNWGNPLVGNVYGTIKKQKPLIVSGGVIHISSDGRVLNAPADLDLSSILPYIRTINGYTLNETIAQLTSNSYYIGKDGQKHVVGFTYDPKTQKLTLSIAQMQAWFDAQGRSLYYYSPIGINIVDPANGVNTVESFNALYAFEYDQPVVLNVTGTQTITEGTKWTNDEGYVSGTDEHGDNLSYSQLTSVTGDVDYNTPGTYHVTYSYTDDANNFTSKVVEVIVTAADESVTVNYVDQDGNVLKSTTLTGKDGETVDIPSQSFDGYDLKDGQPTTYTYNKDANQTVTVSYIQKASVVVNYVDQDGNVLGTKTINGHVNDQVSIPDETFAGYTKEANQPNSYTLTKDANQTVTVKYDKNAEPDHDASVVVNYVDEDGNVLGTETIKGHVGDKVNIPGKSFTGYTLDADQPTSYTLTDAANQTVTVKYSKKATEPTNPDPDITVTIHYVDHDGNVLATRTVTGKAGEQIQIPSVTIDGYTLDPDQATTYTITDADNQVVTVSYSKNEDGSTTTPGNNGDNNTDNSGDNSTDNGNHQTGSDNNTSKDDNQTNTNPSDHNNNGGVTDVATGSVTGNGSQTVITTPTVSNKKADANTTTTLPQTGEAENHAQSFGLVAAALSILGLFGLGVDRKRKND</sequence>
<evidence type="ECO:0000313" key="11">
    <source>
        <dbReference type="Proteomes" id="UP000245080"/>
    </source>
</evidence>
<dbReference type="AlphaFoldDB" id="A0A2V1MZY8"/>
<organism evidence="10 11">
    <name type="scientific">Levilactobacillus bambusae</name>
    <dbReference type="NCBI Taxonomy" id="2024736"/>
    <lineage>
        <taxon>Bacteria</taxon>
        <taxon>Bacillati</taxon>
        <taxon>Bacillota</taxon>
        <taxon>Bacilli</taxon>
        <taxon>Lactobacillales</taxon>
        <taxon>Lactobacillaceae</taxon>
        <taxon>Levilactobacillus</taxon>
    </lineage>
</organism>
<keyword evidence="3 8" id="KW-0732">Signal</keyword>
<keyword evidence="4" id="KW-0677">Repeat</keyword>
<keyword evidence="7" id="KW-0812">Transmembrane</keyword>
<evidence type="ECO:0000256" key="4">
    <source>
        <dbReference type="ARBA" id="ARBA00022737"/>
    </source>
</evidence>
<keyword evidence="1" id="KW-0134">Cell wall</keyword>
<dbReference type="OrthoDB" id="2330127at2"/>
<gene>
    <name evidence="10" type="ORF">DCM90_05225</name>
</gene>
<evidence type="ECO:0000256" key="7">
    <source>
        <dbReference type="SAM" id="Phobius"/>
    </source>
</evidence>
<comment type="caution">
    <text evidence="10">The sequence shown here is derived from an EMBL/GenBank/DDBJ whole genome shotgun (WGS) entry which is preliminary data.</text>
</comment>
<dbReference type="InterPro" id="IPR009459">
    <property type="entry name" value="MucBP_dom"/>
</dbReference>
<dbReference type="RefSeq" id="WP_109250280.1">
    <property type="nucleotide sequence ID" value="NZ_QCXQ01000002.1"/>
</dbReference>
<feature type="compositionally biased region" description="Low complexity" evidence="6">
    <location>
        <begin position="88"/>
        <end position="176"/>
    </location>
</feature>
<keyword evidence="5" id="KW-0572">Peptidoglycan-anchor</keyword>
<name>A0A2V1MZY8_9LACO</name>
<feature type="region of interest" description="Disordered" evidence="6">
    <location>
        <begin position="788"/>
        <end position="864"/>
    </location>
</feature>
<evidence type="ECO:0000313" key="10">
    <source>
        <dbReference type="EMBL" id="PWG00333.1"/>
    </source>
</evidence>
<evidence type="ECO:0000256" key="5">
    <source>
        <dbReference type="ARBA" id="ARBA00023088"/>
    </source>
</evidence>
<protein>
    <recommendedName>
        <fullName evidence="9">Gram-positive cocci surface proteins LPxTG domain-containing protein</fullName>
    </recommendedName>
</protein>
<dbReference type="Pfam" id="PF19258">
    <property type="entry name" value="KxYKxGKxW_sig"/>
    <property type="match status" value="1"/>
</dbReference>
<dbReference type="Gene3D" id="2.60.40.10">
    <property type="entry name" value="Immunoglobulins"/>
    <property type="match status" value="1"/>
</dbReference>
<dbReference type="NCBIfam" id="TIGR03715">
    <property type="entry name" value="KxYKxGKxW"/>
    <property type="match status" value="1"/>
</dbReference>
<keyword evidence="7" id="KW-0472">Membrane</keyword>
<dbReference type="InterPro" id="IPR013783">
    <property type="entry name" value="Ig-like_fold"/>
</dbReference>
<feature type="signal peptide" evidence="8">
    <location>
        <begin position="1"/>
        <end position="46"/>
    </location>
</feature>
<dbReference type="InterPro" id="IPR022263">
    <property type="entry name" value="KxYKxGKxW"/>
</dbReference>
<dbReference type="Pfam" id="PF00746">
    <property type="entry name" value="Gram_pos_anchor"/>
    <property type="match status" value="1"/>
</dbReference>
<reference evidence="10 11" key="1">
    <citation type="journal article" date="2018" name="Int. J. Syst. Evol. Microbiol.">
        <title>Lactobacillus bambusae sp. nov., isolated from a traditional fermented Ma-bamboo shoots of Taiwan.</title>
        <authorList>
            <person name="Wang L.-T."/>
        </authorList>
    </citation>
    <scope>NUCLEOTIDE SEQUENCE [LARGE SCALE GENOMIC DNA]</scope>
    <source>
        <strain evidence="10 11">BS-W1</strain>
    </source>
</reference>
<feature type="transmembrane region" description="Helical" evidence="7">
    <location>
        <begin position="893"/>
        <end position="911"/>
    </location>
</feature>
<keyword evidence="7" id="KW-1133">Transmembrane helix</keyword>
<keyword evidence="2" id="KW-0964">Secreted</keyword>
<dbReference type="InterPro" id="IPR019931">
    <property type="entry name" value="LPXTG_anchor"/>
</dbReference>